<dbReference type="EMBL" id="JACJFM010000037">
    <property type="protein sequence ID" value="MBB1488872.1"/>
    <property type="molecule type" value="Genomic_DNA"/>
</dbReference>
<dbReference type="InterPro" id="IPR013589">
    <property type="entry name" value="Bac_transglu_N"/>
</dbReference>
<dbReference type="Pfam" id="PF08379">
    <property type="entry name" value="Bact_transglu_N"/>
    <property type="match status" value="1"/>
</dbReference>
<evidence type="ECO:0000313" key="3">
    <source>
        <dbReference type="Proteomes" id="UP000565262"/>
    </source>
</evidence>
<dbReference type="Pfam" id="PF01841">
    <property type="entry name" value="Transglut_core"/>
    <property type="match status" value="1"/>
</dbReference>
<dbReference type="PANTHER" id="PTHR33490">
    <property type="entry name" value="BLR5614 PROTEIN-RELATED"/>
    <property type="match status" value="1"/>
</dbReference>
<accession>A0A839IVU2</accession>
<organism evidence="2 3">
    <name type="scientific">Oceanospirillum sediminis</name>
    <dbReference type="NCBI Taxonomy" id="2760088"/>
    <lineage>
        <taxon>Bacteria</taxon>
        <taxon>Pseudomonadati</taxon>
        <taxon>Pseudomonadota</taxon>
        <taxon>Gammaproteobacteria</taxon>
        <taxon>Oceanospirillales</taxon>
        <taxon>Oceanospirillaceae</taxon>
        <taxon>Oceanospirillum</taxon>
    </lineage>
</organism>
<dbReference type="SUPFAM" id="SSF54001">
    <property type="entry name" value="Cysteine proteinases"/>
    <property type="match status" value="1"/>
</dbReference>
<comment type="caution">
    <text evidence="2">The sequence shown here is derived from an EMBL/GenBank/DDBJ whole genome shotgun (WGS) entry which is preliminary data.</text>
</comment>
<dbReference type="Proteomes" id="UP000565262">
    <property type="component" value="Unassembled WGS sequence"/>
</dbReference>
<dbReference type="Gene3D" id="3.10.620.30">
    <property type="match status" value="1"/>
</dbReference>
<dbReference type="AlphaFoldDB" id="A0A839IVU2"/>
<protein>
    <submittedName>
        <fullName evidence="2">Transglutaminase family protein</fullName>
    </submittedName>
</protein>
<sequence length="315" mass="35667">MRYKIKHVTRYEYADFVSLCQNHARLTPRSDHKQINLNSRIYVEPEPGYIDQYMDYYHNQVTVFELPTQHKTLTVTAESEIQLLEQPDIRSLPDKYSWEDVRHLLRHPECLAEYSIEIQTLQCKASEGQTSENTDSLFSAAEFALPSPFVPIHPEMKQFAELSFTPGRPLIDATYDLMARIFHEFQYDPGFSTISTPILAVLQHKKGVCQDFAHLAIGCLRSLGLAARYVSGYIETLPPEGQEKLEGADATHAWFAVYVPEIGWLDFDPTNNVTAKDQHITVAVGRDFSDVTPLKGVVFGGGSNRLSVAVDVTRL</sequence>
<reference evidence="2 3" key="1">
    <citation type="submission" date="2020-08" db="EMBL/GenBank/DDBJ databases">
        <title>Oceanospirillum sp. nov. isolated from marine sediment.</title>
        <authorList>
            <person name="Ji X."/>
        </authorList>
    </citation>
    <scope>NUCLEOTIDE SEQUENCE [LARGE SCALE GENOMIC DNA]</scope>
    <source>
        <strain evidence="2 3">D5</strain>
    </source>
</reference>
<dbReference type="RefSeq" id="WP_182810644.1">
    <property type="nucleotide sequence ID" value="NZ_JACJFM010000037.1"/>
</dbReference>
<proteinExistence type="predicted"/>
<keyword evidence="3" id="KW-1185">Reference proteome</keyword>
<dbReference type="PANTHER" id="PTHR33490:SF7">
    <property type="entry name" value="BLR2979 PROTEIN"/>
    <property type="match status" value="1"/>
</dbReference>
<dbReference type="InterPro" id="IPR038765">
    <property type="entry name" value="Papain-like_cys_pep_sf"/>
</dbReference>
<dbReference type="InterPro" id="IPR002931">
    <property type="entry name" value="Transglutaminase-like"/>
</dbReference>
<gene>
    <name evidence="2" type="ORF">H4O21_19870</name>
</gene>
<evidence type="ECO:0000313" key="2">
    <source>
        <dbReference type="EMBL" id="MBB1488872.1"/>
    </source>
</evidence>
<dbReference type="SMART" id="SM00460">
    <property type="entry name" value="TGc"/>
    <property type="match status" value="1"/>
</dbReference>
<evidence type="ECO:0000259" key="1">
    <source>
        <dbReference type="SMART" id="SM00460"/>
    </source>
</evidence>
<feature type="domain" description="Transglutaminase-like" evidence="1">
    <location>
        <begin position="201"/>
        <end position="271"/>
    </location>
</feature>
<name>A0A839IVU2_9GAMM</name>